<gene>
    <name evidence="2" type="ORF">GCM10008957_52750</name>
</gene>
<evidence type="ECO:0000256" key="1">
    <source>
        <dbReference type="SAM" id="SignalP"/>
    </source>
</evidence>
<dbReference type="Proteomes" id="UP000603865">
    <property type="component" value="Unassembled WGS sequence"/>
</dbReference>
<accession>A0A918FGM9</accession>
<dbReference type="PROSITE" id="PS51257">
    <property type="entry name" value="PROKAR_LIPOPROTEIN"/>
    <property type="match status" value="1"/>
</dbReference>
<evidence type="ECO:0008006" key="4">
    <source>
        <dbReference type="Google" id="ProtNLM"/>
    </source>
</evidence>
<dbReference type="EMBL" id="BMQL01000073">
    <property type="protein sequence ID" value="GGR36524.1"/>
    <property type="molecule type" value="Genomic_DNA"/>
</dbReference>
<name>A0A918FGM9_9DEIO</name>
<comment type="caution">
    <text evidence="2">The sequence shown here is derived from an EMBL/GenBank/DDBJ whole genome shotgun (WGS) entry which is preliminary data.</text>
</comment>
<organism evidence="2 3">
    <name type="scientific">Deinococcus ruber</name>
    <dbReference type="NCBI Taxonomy" id="1848197"/>
    <lineage>
        <taxon>Bacteria</taxon>
        <taxon>Thermotogati</taxon>
        <taxon>Deinococcota</taxon>
        <taxon>Deinococci</taxon>
        <taxon>Deinococcales</taxon>
        <taxon>Deinococcaceae</taxon>
        <taxon>Deinococcus</taxon>
    </lineage>
</organism>
<dbReference type="PANTHER" id="PTHR37489:SF1">
    <property type="entry name" value="DUF3500 DOMAIN-CONTAINING PROTEIN"/>
    <property type="match status" value="1"/>
</dbReference>
<dbReference type="InterPro" id="IPR021889">
    <property type="entry name" value="DUF3500"/>
</dbReference>
<protein>
    <recommendedName>
        <fullName evidence="4">DUF3500 domain-containing protein</fullName>
    </recommendedName>
</protein>
<evidence type="ECO:0000313" key="2">
    <source>
        <dbReference type="EMBL" id="GGR36524.1"/>
    </source>
</evidence>
<keyword evidence="3" id="KW-1185">Reference proteome</keyword>
<keyword evidence="1" id="KW-0732">Signal</keyword>
<dbReference type="PANTHER" id="PTHR37489">
    <property type="entry name" value="DUF3500 DOMAIN-CONTAINING PROTEIN"/>
    <property type="match status" value="1"/>
</dbReference>
<dbReference type="Pfam" id="PF12006">
    <property type="entry name" value="DUF3500"/>
    <property type="match status" value="1"/>
</dbReference>
<evidence type="ECO:0000313" key="3">
    <source>
        <dbReference type="Proteomes" id="UP000603865"/>
    </source>
</evidence>
<dbReference type="AlphaFoldDB" id="A0A918FGM9"/>
<reference evidence="2" key="1">
    <citation type="journal article" date="2014" name="Int. J. Syst. Evol. Microbiol.">
        <title>Complete genome sequence of Corynebacterium casei LMG S-19264T (=DSM 44701T), isolated from a smear-ripened cheese.</title>
        <authorList>
            <consortium name="US DOE Joint Genome Institute (JGI-PGF)"/>
            <person name="Walter F."/>
            <person name="Albersmeier A."/>
            <person name="Kalinowski J."/>
            <person name="Ruckert C."/>
        </authorList>
    </citation>
    <scope>NUCLEOTIDE SEQUENCE</scope>
    <source>
        <strain evidence="2">JCM 31311</strain>
    </source>
</reference>
<reference evidence="2" key="2">
    <citation type="submission" date="2020-09" db="EMBL/GenBank/DDBJ databases">
        <authorList>
            <person name="Sun Q."/>
            <person name="Ohkuma M."/>
        </authorList>
    </citation>
    <scope>NUCLEOTIDE SEQUENCE</scope>
    <source>
        <strain evidence="2">JCM 31311</strain>
    </source>
</reference>
<sequence length="349" mass="37093">MHMSHKNTMLTALSVLTLACSSLLGSTQAATITADAQTTKVVTAANVFLNTLSAAQKKTLSFAYTDTTQRARWSNFPTGIFQRVGLKWGDMSTAQRSALITLLSTVLSVDGLSMVRQQMNADDVLKTQGGGGHLTFGSDEYVVALLGAPSGTSPWMLQFGGHHLAINATVVGSHITLAPSLTGGQPIKTTQNGKTVILIAKVPQEVKDAFTLLSSLSAAQKAKAVLGSTSIDLVLGPGKDGKTLQPEGLSGNAMTTMQKTQFLTLIRDRLGILNADDLAEKMTAIQKNLDTTYFAWYGSTTAAGTAYYRVTGPTVLIEFSPQSLGGDSSNHLHNMYRDPTNDYGVAWTK</sequence>
<feature type="chain" id="PRO_5036850395" description="DUF3500 domain-containing protein" evidence="1">
    <location>
        <begin position="30"/>
        <end position="349"/>
    </location>
</feature>
<proteinExistence type="predicted"/>
<feature type="signal peptide" evidence="1">
    <location>
        <begin position="1"/>
        <end position="29"/>
    </location>
</feature>